<keyword evidence="2" id="KW-1185">Reference proteome</keyword>
<dbReference type="EMBL" id="JALBUF010000002">
    <property type="protein sequence ID" value="MCI0182805.1"/>
    <property type="molecule type" value="Genomic_DNA"/>
</dbReference>
<proteinExistence type="predicted"/>
<protein>
    <recommendedName>
        <fullName evidence="3">Spore coat protein</fullName>
    </recommendedName>
</protein>
<evidence type="ECO:0008006" key="3">
    <source>
        <dbReference type="Google" id="ProtNLM"/>
    </source>
</evidence>
<sequence length="68" mass="7811">MQALTSKELAYVNDMLGGEDLLQKMCVVASTTSKQPEVKQFLQHVVSEHQRRHQELVRVLEQHESLAH</sequence>
<dbReference type="InterPro" id="IPR012347">
    <property type="entry name" value="Ferritin-like"/>
</dbReference>
<name>A0A9X1V7S7_9BACL</name>
<dbReference type="Proteomes" id="UP001139263">
    <property type="component" value="Unassembled WGS sequence"/>
</dbReference>
<gene>
    <name evidence="1" type="ORF">MM817_01074</name>
</gene>
<accession>A0A9X1V7S7</accession>
<dbReference type="InterPro" id="IPR012851">
    <property type="entry name" value="Spore_coat_CotF-like"/>
</dbReference>
<dbReference type="Pfam" id="PF07875">
    <property type="entry name" value="Coat_F"/>
    <property type="match status" value="1"/>
</dbReference>
<organism evidence="1 2">
    <name type="scientific">Sulfoacidibacillus ferrooxidans</name>
    <dbReference type="NCBI Taxonomy" id="2005001"/>
    <lineage>
        <taxon>Bacteria</taxon>
        <taxon>Bacillati</taxon>
        <taxon>Bacillota</taxon>
        <taxon>Bacilli</taxon>
        <taxon>Bacillales</taxon>
        <taxon>Alicyclobacillaceae</taxon>
        <taxon>Sulfoacidibacillus</taxon>
    </lineage>
</organism>
<dbReference type="RefSeq" id="WP_241712411.1">
    <property type="nucleotide sequence ID" value="NZ_JALBUF010000002.1"/>
</dbReference>
<evidence type="ECO:0000313" key="1">
    <source>
        <dbReference type="EMBL" id="MCI0182805.1"/>
    </source>
</evidence>
<comment type="caution">
    <text evidence="1">The sequence shown here is derived from an EMBL/GenBank/DDBJ whole genome shotgun (WGS) entry which is preliminary data.</text>
</comment>
<dbReference type="Gene3D" id="1.20.1260.10">
    <property type="match status" value="1"/>
</dbReference>
<evidence type="ECO:0000313" key="2">
    <source>
        <dbReference type="Proteomes" id="UP001139263"/>
    </source>
</evidence>
<reference evidence="1" key="1">
    <citation type="submission" date="2022-03" db="EMBL/GenBank/DDBJ databases">
        <title>Draft Genome Sequence of Firmicute Strain S0AB, a Heterotrophic Iron/Sulfur-Oxidizing Extreme Acidophile.</title>
        <authorList>
            <person name="Vergara E."/>
            <person name="Pakostova E."/>
            <person name="Johnson D.B."/>
            <person name="Holmes D.S."/>
        </authorList>
    </citation>
    <scope>NUCLEOTIDE SEQUENCE</scope>
    <source>
        <strain evidence="1">S0AB</strain>
    </source>
</reference>
<dbReference type="AlphaFoldDB" id="A0A9X1V7S7"/>